<feature type="domain" description="Microcin J25-processing protein McjB C-terminal" evidence="1">
    <location>
        <begin position="108"/>
        <end position="220"/>
    </location>
</feature>
<evidence type="ECO:0000313" key="2">
    <source>
        <dbReference type="EMBL" id="MDC7675522.1"/>
    </source>
</evidence>
<dbReference type="NCBIfam" id="NF033537">
    <property type="entry name" value="lasso_biosyn_B2"/>
    <property type="match status" value="1"/>
</dbReference>
<accession>A0ABT5HH61</accession>
<sequence length="222" mass="25196">MYALAPDVSFCLDGEQVIFLDLRRDRYIGTSPDMGHSFYRYLKGDNPDDNVSRLVSNGLLVEAARPERPGPVFYEAPDISLSDQGLKNRRLSPADVGQIGLSLVVQSQTSWRLRHASLHQAISYLQQKKRSRQGGLSATGGERLIRLVRAYNLTRRLRATQDRCLWWSFALADLLLTHRLDCHLILAVQTKPFAAHAWVQHRHLVLNDSLDNVKPYTPILVI</sequence>
<dbReference type="InterPro" id="IPR053521">
    <property type="entry name" value="McjB-like"/>
</dbReference>
<name>A0ABT5HH61_9CAUL</name>
<keyword evidence="3" id="KW-1185">Reference proteome</keyword>
<dbReference type="EMBL" id="JAQQKV010000001">
    <property type="protein sequence ID" value="MDC7675522.1"/>
    <property type="molecule type" value="Genomic_DNA"/>
</dbReference>
<comment type="caution">
    <text evidence="2">The sequence shown here is derived from an EMBL/GenBank/DDBJ whole genome shotgun (WGS) entry which is preliminary data.</text>
</comment>
<organism evidence="2 3">
    <name type="scientific">Asticcacaulis machinosus</name>
    <dbReference type="NCBI Taxonomy" id="2984211"/>
    <lineage>
        <taxon>Bacteria</taxon>
        <taxon>Pseudomonadati</taxon>
        <taxon>Pseudomonadota</taxon>
        <taxon>Alphaproteobacteria</taxon>
        <taxon>Caulobacterales</taxon>
        <taxon>Caulobacteraceae</taxon>
        <taxon>Asticcacaulis</taxon>
    </lineage>
</organism>
<dbReference type="Proteomes" id="UP001218579">
    <property type="component" value="Unassembled WGS sequence"/>
</dbReference>
<evidence type="ECO:0000313" key="3">
    <source>
        <dbReference type="Proteomes" id="UP001218579"/>
    </source>
</evidence>
<proteinExistence type="predicted"/>
<dbReference type="RefSeq" id="WP_272743839.1">
    <property type="nucleotide sequence ID" value="NZ_JAQQKV010000001.1"/>
</dbReference>
<dbReference type="Pfam" id="PF13471">
    <property type="entry name" value="Transglut_core3"/>
    <property type="match status" value="1"/>
</dbReference>
<evidence type="ECO:0000259" key="1">
    <source>
        <dbReference type="Pfam" id="PF13471"/>
    </source>
</evidence>
<protein>
    <submittedName>
        <fullName evidence="2">Lasso peptide biosynthesis B2 protein</fullName>
    </submittedName>
</protein>
<reference evidence="2 3" key="1">
    <citation type="submission" date="2023-01" db="EMBL/GenBank/DDBJ databases">
        <title>Novel species of the genus Asticcacaulis isolated from rivers.</title>
        <authorList>
            <person name="Lu H."/>
        </authorList>
    </citation>
    <scope>NUCLEOTIDE SEQUENCE [LARGE SCALE GENOMIC DNA]</scope>
    <source>
        <strain evidence="2 3">LKC15W</strain>
    </source>
</reference>
<dbReference type="InterPro" id="IPR032708">
    <property type="entry name" value="McjB_C"/>
</dbReference>
<gene>
    <name evidence="2" type="ORF">PQU98_05245</name>
</gene>